<name>A0A813SIA7_ADIRI</name>
<dbReference type="AlphaFoldDB" id="A0A813SIA7"/>
<dbReference type="EMBL" id="CAJNOJ010000323">
    <property type="protein sequence ID" value="CAF1398691.1"/>
    <property type="molecule type" value="Genomic_DNA"/>
</dbReference>
<proteinExistence type="predicted"/>
<dbReference type="OrthoDB" id="10048422at2759"/>
<protein>
    <submittedName>
        <fullName evidence="1">Uncharacterized protein</fullName>
    </submittedName>
</protein>
<comment type="caution">
    <text evidence="1">The sequence shown here is derived from an EMBL/GenBank/DDBJ whole genome shotgun (WGS) entry which is preliminary data.</text>
</comment>
<sequence length="232" mass="25750">MQCTCKALTMSAIGWNCIRSNNTCQLFYNYFTGDTGLTSLTNITFKFQQFPNRSLSTTKTVAMVTSNDQMTTLGETTQAPSSLLCNITTASLPSNNWTLFTTTYRGTHAGNTSLIFYFVASPSYNWYFDDASVKDSVGNEKFINGNFDNSTTLVGWTDGYNGVCSYNYGLTTSNYYSANTSYYDSCTLGVIWISQNFIGSVGELYNISFRLYLNKVSSPSSFDIAQMNLSIV</sequence>
<accession>A0A813SIA7</accession>
<evidence type="ECO:0000313" key="2">
    <source>
        <dbReference type="EMBL" id="CAF1398691.1"/>
    </source>
</evidence>
<dbReference type="Proteomes" id="UP000663828">
    <property type="component" value="Unassembled WGS sequence"/>
</dbReference>
<evidence type="ECO:0000313" key="3">
    <source>
        <dbReference type="Proteomes" id="UP000663828"/>
    </source>
</evidence>
<organism evidence="1 3">
    <name type="scientific">Adineta ricciae</name>
    <name type="common">Rotifer</name>
    <dbReference type="NCBI Taxonomy" id="249248"/>
    <lineage>
        <taxon>Eukaryota</taxon>
        <taxon>Metazoa</taxon>
        <taxon>Spiralia</taxon>
        <taxon>Gnathifera</taxon>
        <taxon>Rotifera</taxon>
        <taxon>Eurotatoria</taxon>
        <taxon>Bdelloidea</taxon>
        <taxon>Adinetida</taxon>
        <taxon>Adinetidae</taxon>
        <taxon>Adineta</taxon>
    </lineage>
</organism>
<reference evidence="1" key="1">
    <citation type="submission" date="2021-02" db="EMBL/GenBank/DDBJ databases">
        <authorList>
            <person name="Nowell W R."/>
        </authorList>
    </citation>
    <scope>NUCLEOTIDE SEQUENCE</scope>
</reference>
<gene>
    <name evidence="2" type="ORF">EDS130_LOCUS35878</name>
    <name evidence="1" type="ORF">XAT740_LOCUS2704</name>
</gene>
<evidence type="ECO:0000313" key="1">
    <source>
        <dbReference type="EMBL" id="CAF0795517.1"/>
    </source>
</evidence>
<dbReference type="EMBL" id="CAJNOR010000098">
    <property type="protein sequence ID" value="CAF0795517.1"/>
    <property type="molecule type" value="Genomic_DNA"/>
</dbReference>
<dbReference type="Proteomes" id="UP000663852">
    <property type="component" value="Unassembled WGS sequence"/>
</dbReference>
<keyword evidence="3" id="KW-1185">Reference proteome</keyword>